<evidence type="ECO:0000313" key="4">
    <source>
        <dbReference type="EMBL" id="KJU83577.1"/>
    </source>
</evidence>
<dbReference type="NCBIfam" id="TIGR00254">
    <property type="entry name" value="GGDEF"/>
    <property type="match status" value="1"/>
</dbReference>
<dbReference type="Pfam" id="PF00990">
    <property type="entry name" value="GGDEF"/>
    <property type="match status" value="1"/>
</dbReference>
<evidence type="ECO:0000313" key="5">
    <source>
        <dbReference type="Proteomes" id="UP000033423"/>
    </source>
</evidence>
<feature type="non-terminal residue" evidence="4">
    <location>
        <position position="1"/>
    </location>
</feature>
<dbReference type="SUPFAM" id="SSF55073">
    <property type="entry name" value="Nucleotide cyclase"/>
    <property type="match status" value="1"/>
</dbReference>
<comment type="caution">
    <text evidence="4">The sequence shown here is derived from an EMBL/GenBank/DDBJ whole genome shotgun (WGS) entry which is preliminary data.</text>
</comment>
<dbReference type="Proteomes" id="UP000033423">
    <property type="component" value="Unassembled WGS sequence"/>
</dbReference>
<accession>A0A0F3GP37</accession>
<dbReference type="AlphaFoldDB" id="A0A0F3GP37"/>
<dbReference type="GO" id="GO:0052621">
    <property type="term" value="F:diguanylate cyclase activity"/>
    <property type="evidence" value="ECO:0007669"/>
    <property type="project" value="UniProtKB-EC"/>
</dbReference>
<comment type="catalytic activity">
    <reaction evidence="2">
        <text>2 GTP = 3',3'-c-di-GMP + 2 diphosphate</text>
        <dbReference type="Rhea" id="RHEA:24898"/>
        <dbReference type="ChEBI" id="CHEBI:33019"/>
        <dbReference type="ChEBI" id="CHEBI:37565"/>
        <dbReference type="ChEBI" id="CHEBI:58805"/>
        <dbReference type="EC" id="2.7.7.65"/>
    </reaction>
</comment>
<dbReference type="InterPro" id="IPR043128">
    <property type="entry name" value="Rev_trsase/Diguanyl_cyclase"/>
</dbReference>
<evidence type="ECO:0000259" key="3">
    <source>
        <dbReference type="PROSITE" id="PS50887"/>
    </source>
</evidence>
<feature type="domain" description="GGDEF" evidence="3">
    <location>
        <begin position="1"/>
        <end position="46"/>
    </location>
</feature>
<dbReference type="InterPro" id="IPR050469">
    <property type="entry name" value="Diguanylate_Cyclase"/>
</dbReference>
<gene>
    <name evidence="4" type="ORF">MBAV_004229</name>
</gene>
<evidence type="ECO:0000256" key="1">
    <source>
        <dbReference type="ARBA" id="ARBA00012528"/>
    </source>
</evidence>
<dbReference type="EMBL" id="LACI01001833">
    <property type="protein sequence ID" value="KJU83577.1"/>
    <property type="molecule type" value="Genomic_DNA"/>
</dbReference>
<dbReference type="InterPro" id="IPR029787">
    <property type="entry name" value="Nucleotide_cyclase"/>
</dbReference>
<proteinExistence type="predicted"/>
<keyword evidence="5" id="KW-1185">Reference proteome</keyword>
<dbReference type="InterPro" id="IPR000160">
    <property type="entry name" value="GGDEF_dom"/>
</dbReference>
<sequence length="54" mass="6172">IRVTLSIGIATYRDDMKDYLQVVHEADIALYQSKKLGRNRVTAYVNVNKVTSDE</sequence>
<dbReference type="PANTHER" id="PTHR45138">
    <property type="entry name" value="REGULATORY COMPONENTS OF SENSORY TRANSDUCTION SYSTEM"/>
    <property type="match status" value="1"/>
</dbReference>
<reference evidence="4 5" key="1">
    <citation type="submission" date="2015-02" db="EMBL/GenBank/DDBJ databases">
        <title>Single-cell genomics of uncultivated deep-branching MTB reveals a conserved set of magnetosome genes.</title>
        <authorList>
            <person name="Kolinko S."/>
            <person name="Richter M."/>
            <person name="Glockner F.O."/>
            <person name="Brachmann A."/>
            <person name="Schuler D."/>
        </authorList>
    </citation>
    <scope>NUCLEOTIDE SEQUENCE [LARGE SCALE GENOMIC DNA]</scope>
    <source>
        <strain evidence="4">TM-1</strain>
    </source>
</reference>
<dbReference type="PANTHER" id="PTHR45138:SF9">
    <property type="entry name" value="DIGUANYLATE CYCLASE DGCM-RELATED"/>
    <property type="match status" value="1"/>
</dbReference>
<name>A0A0F3GP37_9BACT</name>
<dbReference type="Gene3D" id="3.30.70.270">
    <property type="match status" value="1"/>
</dbReference>
<protein>
    <recommendedName>
        <fullName evidence="1">diguanylate cyclase</fullName>
        <ecNumber evidence="1">2.7.7.65</ecNumber>
    </recommendedName>
</protein>
<organism evidence="4 5">
    <name type="scientific">Candidatus Magnetobacterium bavaricum</name>
    <dbReference type="NCBI Taxonomy" id="29290"/>
    <lineage>
        <taxon>Bacteria</taxon>
        <taxon>Pseudomonadati</taxon>
        <taxon>Nitrospirota</taxon>
        <taxon>Thermodesulfovibrionia</taxon>
        <taxon>Thermodesulfovibrionales</taxon>
        <taxon>Candidatus Magnetobacteriaceae</taxon>
        <taxon>Candidatus Magnetobacterium</taxon>
    </lineage>
</organism>
<evidence type="ECO:0000256" key="2">
    <source>
        <dbReference type="ARBA" id="ARBA00034247"/>
    </source>
</evidence>
<dbReference type="PROSITE" id="PS50887">
    <property type="entry name" value="GGDEF"/>
    <property type="match status" value="1"/>
</dbReference>
<dbReference type="EC" id="2.7.7.65" evidence="1"/>